<feature type="region of interest" description="Disordered" evidence="1">
    <location>
        <begin position="64"/>
        <end position="135"/>
    </location>
</feature>
<protein>
    <submittedName>
        <fullName evidence="2">Uncharacterized protein</fullName>
    </submittedName>
</protein>
<reference evidence="2" key="1">
    <citation type="journal article" date="2015" name="Proc. Natl. Acad. Sci. U.S.A.">
        <title>Networks of energetic and metabolic interactions define dynamics in microbial communities.</title>
        <authorList>
            <person name="Embree M."/>
            <person name="Liu J.K."/>
            <person name="Al-Bassam M.M."/>
            <person name="Zengler K."/>
        </authorList>
    </citation>
    <scope>NUCLEOTIDE SEQUENCE</scope>
</reference>
<organism evidence="2">
    <name type="scientific">hydrocarbon metagenome</name>
    <dbReference type="NCBI Taxonomy" id="938273"/>
    <lineage>
        <taxon>unclassified sequences</taxon>
        <taxon>metagenomes</taxon>
        <taxon>ecological metagenomes</taxon>
    </lineage>
</organism>
<comment type="caution">
    <text evidence="2">The sequence shown here is derived from an EMBL/GenBank/DDBJ whole genome shotgun (WGS) entry which is preliminary data.</text>
</comment>
<evidence type="ECO:0000313" key="2">
    <source>
        <dbReference type="EMBL" id="KUG17421.1"/>
    </source>
</evidence>
<sequence>MSKGRRSLTSYNNIYYLAGRAVIEMRCIMRQALAFFALALLLLVICVPCSAAQNLDAGARQMGETAGPQIEGNSPSQTASASGSQEDNPSASQMGERSRSHMGETNSLSLNSSGGKGAQSTSNGVGRGNVDVQNWRGTASNDAESYPVRLNVETISTLDPDVARSLLSSNLSLEDIRSRLGSGSRNTILRGSFGISNDSYHLVNVTIESSDNKSTLSASLAGQGATSGSIDQAEIAGHISAAISADDSEIARGRVVIDDDSGHSGTYNIELERQGGRGYMWGMQG</sequence>
<name>A0A0W8F965_9ZZZZ</name>
<dbReference type="EMBL" id="LNQE01001443">
    <property type="protein sequence ID" value="KUG17421.1"/>
    <property type="molecule type" value="Genomic_DNA"/>
</dbReference>
<gene>
    <name evidence="2" type="ORF">ASZ90_012900</name>
</gene>
<accession>A0A0W8F965</accession>
<evidence type="ECO:0000256" key="1">
    <source>
        <dbReference type="SAM" id="MobiDB-lite"/>
    </source>
</evidence>
<dbReference type="AlphaFoldDB" id="A0A0W8F965"/>
<proteinExistence type="predicted"/>
<feature type="compositionally biased region" description="Polar residues" evidence="1">
    <location>
        <begin position="71"/>
        <end position="95"/>
    </location>
</feature>